<organism evidence="2 3">
    <name type="scientific">Ceratina calcarata</name>
    <dbReference type="NCBI Taxonomy" id="156304"/>
    <lineage>
        <taxon>Eukaryota</taxon>
        <taxon>Metazoa</taxon>
        <taxon>Ecdysozoa</taxon>
        <taxon>Arthropoda</taxon>
        <taxon>Hexapoda</taxon>
        <taxon>Insecta</taxon>
        <taxon>Pterygota</taxon>
        <taxon>Neoptera</taxon>
        <taxon>Endopterygota</taxon>
        <taxon>Hymenoptera</taxon>
        <taxon>Apocrita</taxon>
        <taxon>Aculeata</taxon>
        <taxon>Apoidea</taxon>
        <taxon>Anthophila</taxon>
        <taxon>Apidae</taxon>
        <taxon>Ceratina</taxon>
        <taxon>Zadontomerus</taxon>
    </lineage>
</organism>
<feature type="signal peptide" evidence="1">
    <location>
        <begin position="1"/>
        <end position="20"/>
    </location>
</feature>
<proteinExistence type="predicted"/>
<evidence type="ECO:0000313" key="2">
    <source>
        <dbReference type="Proteomes" id="UP000694925"/>
    </source>
</evidence>
<feature type="chain" id="PRO_5042466311" evidence="1">
    <location>
        <begin position="21"/>
        <end position="221"/>
    </location>
</feature>
<name>A0AAJ7JBA8_9HYME</name>
<dbReference type="GeneID" id="108630032"/>
<protein>
    <submittedName>
        <fullName evidence="3">Uncharacterized protein LOC108630032</fullName>
    </submittedName>
</protein>
<dbReference type="RefSeq" id="XP_017888578.1">
    <property type="nucleotide sequence ID" value="XM_018033089.2"/>
</dbReference>
<reference evidence="3" key="1">
    <citation type="submission" date="2025-08" db="UniProtKB">
        <authorList>
            <consortium name="RefSeq"/>
        </authorList>
    </citation>
    <scope>IDENTIFICATION</scope>
    <source>
        <tissue evidence="3">Whole body</tissue>
    </source>
</reference>
<dbReference type="KEGG" id="ccal:108630032"/>
<keyword evidence="2" id="KW-1185">Reference proteome</keyword>
<sequence length="221" mass="24949">MTPLPWWVLLVSLLVIAVAAHPFEHACVRLCRARDTSPEFAGVCEHQQRPVLQSGGGRFPIQRLFRLCLTPCHGSDLDSQSFDTTETCLAFRYSLIQRLGCSCDSLNYDGNLGEDRWEVEKDQMKEADRWKMLRERADEKQAVAYADLQRQQQLSVESLYKIIAETMAADTEDAVIGNLKTGSPIVESENMDETSVDWEMWCRTQCENGQGGSACHCDIIP</sequence>
<gene>
    <name evidence="3" type="primary">LOC108630032</name>
</gene>
<keyword evidence="1" id="KW-0732">Signal</keyword>
<dbReference type="Proteomes" id="UP000694925">
    <property type="component" value="Unplaced"/>
</dbReference>
<dbReference type="AlphaFoldDB" id="A0AAJ7JBA8"/>
<evidence type="ECO:0000313" key="3">
    <source>
        <dbReference type="RefSeq" id="XP_017888578.1"/>
    </source>
</evidence>
<accession>A0AAJ7JBA8</accession>
<evidence type="ECO:0000256" key="1">
    <source>
        <dbReference type="SAM" id="SignalP"/>
    </source>
</evidence>